<dbReference type="EMBL" id="JAAAJB010001508">
    <property type="protein sequence ID" value="KAG0247846.1"/>
    <property type="molecule type" value="Genomic_DNA"/>
</dbReference>
<organism evidence="1 2">
    <name type="scientific">Actinomortierella ambigua</name>
    <dbReference type="NCBI Taxonomy" id="1343610"/>
    <lineage>
        <taxon>Eukaryota</taxon>
        <taxon>Fungi</taxon>
        <taxon>Fungi incertae sedis</taxon>
        <taxon>Mucoromycota</taxon>
        <taxon>Mortierellomycotina</taxon>
        <taxon>Mortierellomycetes</taxon>
        <taxon>Mortierellales</taxon>
        <taxon>Mortierellaceae</taxon>
        <taxon>Actinomortierella</taxon>
    </lineage>
</organism>
<protein>
    <submittedName>
        <fullName evidence="1">Uncharacterized protein</fullName>
    </submittedName>
</protein>
<accession>A0A9P6TUI9</accession>
<evidence type="ECO:0000313" key="1">
    <source>
        <dbReference type="EMBL" id="KAG0247846.1"/>
    </source>
</evidence>
<comment type="caution">
    <text evidence="1">The sequence shown here is derived from an EMBL/GenBank/DDBJ whole genome shotgun (WGS) entry which is preliminary data.</text>
</comment>
<dbReference type="AlphaFoldDB" id="A0A9P6TUI9"/>
<gene>
    <name evidence="1" type="ORF">DFQ27_001517</name>
</gene>
<name>A0A9P6TUI9_9FUNG</name>
<feature type="non-terminal residue" evidence="1">
    <location>
        <position position="1"/>
    </location>
</feature>
<keyword evidence="2" id="KW-1185">Reference proteome</keyword>
<sequence>NAINAVSEGSTLDRQGIKQARVITILITTADVDSTLHNMDKTSFPEDCLLIQRGNFAEFFGEAFSVLAAFAATSDRNVNFTTREDLQKKHKLTDAVVDQAMKNMPLRSYDELVAKAPALGSIPRTEMEFLLYDELARSRKRPRVL</sequence>
<dbReference type="Proteomes" id="UP000807716">
    <property type="component" value="Unassembled WGS sequence"/>
</dbReference>
<reference evidence="1" key="1">
    <citation type="journal article" date="2020" name="Fungal Divers.">
        <title>Resolving the Mortierellaceae phylogeny through synthesis of multi-gene phylogenetics and phylogenomics.</title>
        <authorList>
            <person name="Vandepol N."/>
            <person name="Liber J."/>
            <person name="Desiro A."/>
            <person name="Na H."/>
            <person name="Kennedy M."/>
            <person name="Barry K."/>
            <person name="Grigoriev I.V."/>
            <person name="Miller A.N."/>
            <person name="O'Donnell K."/>
            <person name="Stajich J.E."/>
            <person name="Bonito G."/>
        </authorList>
    </citation>
    <scope>NUCLEOTIDE SEQUENCE</scope>
    <source>
        <strain evidence="1">BC1065</strain>
    </source>
</reference>
<dbReference type="OrthoDB" id="2315391at2759"/>
<evidence type="ECO:0000313" key="2">
    <source>
        <dbReference type="Proteomes" id="UP000807716"/>
    </source>
</evidence>
<proteinExistence type="predicted"/>